<comment type="caution">
    <text evidence="2">The sequence shown here is derived from an EMBL/GenBank/DDBJ whole genome shotgun (WGS) entry which is preliminary data.</text>
</comment>
<organism evidence="2 3">
    <name type="scientific">Candidatus Scatousia excrementigallinarum</name>
    <dbReference type="NCBI Taxonomy" id="2840935"/>
    <lineage>
        <taxon>Bacteria</taxon>
        <taxon>Candidatus Scatousia</taxon>
    </lineage>
</organism>
<protein>
    <submittedName>
        <fullName evidence="2">Shikimate dehydrogenase</fullName>
    </submittedName>
</protein>
<accession>A0A9D1JNC7</accession>
<dbReference type="AlphaFoldDB" id="A0A9D1JNC7"/>
<dbReference type="Gene3D" id="3.40.50.720">
    <property type="entry name" value="NAD(P)-binding Rossmann-like Domain"/>
    <property type="match status" value="1"/>
</dbReference>
<reference evidence="2" key="1">
    <citation type="submission" date="2020-10" db="EMBL/GenBank/DDBJ databases">
        <authorList>
            <person name="Gilroy R."/>
        </authorList>
    </citation>
    <scope>NUCLEOTIDE SEQUENCE</scope>
    <source>
        <strain evidence="2">6276</strain>
    </source>
</reference>
<dbReference type="EMBL" id="DVIU01000138">
    <property type="protein sequence ID" value="HIS36379.1"/>
    <property type="molecule type" value="Genomic_DNA"/>
</dbReference>
<evidence type="ECO:0000313" key="2">
    <source>
        <dbReference type="EMBL" id="HIS36379.1"/>
    </source>
</evidence>
<dbReference type="InterPro" id="IPR041121">
    <property type="entry name" value="SDH_C"/>
</dbReference>
<dbReference type="Proteomes" id="UP000823928">
    <property type="component" value="Unassembled WGS sequence"/>
</dbReference>
<sequence length="36" mass="4041">INGLDMLVYQAVAAQEIWFGRTPDFNSMKIAALENL</sequence>
<evidence type="ECO:0000259" key="1">
    <source>
        <dbReference type="Pfam" id="PF18317"/>
    </source>
</evidence>
<evidence type="ECO:0000313" key="3">
    <source>
        <dbReference type="Proteomes" id="UP000823928"/>
    </source>
</evidence>
<feature type="domain" description="SDH C-terminal" evidence="1">
    <location>
        <begin position="3"/>
        <end position="29"/>
    </location>
</feature>
<gene>
    <name evidence="2" type="ORF">IAC10_07090</name>
</gene>
<feature type="non-terminal residue" evidence="2">
    <location>
        <position position="1"/>
    </location>
</feature>
<dbReference type="SUPFAM" id="SSF51735">
    <property type="entry name" value="NAD(P)-binding Rossmann-fold domains"/>
    <property type="match status" value="1"/>
</dbReference>
<name>A0A9D1JNC7_9BACT</name>
<dbReference type="Pfam" id="PF18317">
    <property type="entry name" value="SDH_C"/>
    <property type="match status" value="1"/>
</dbReference>
<dbReference type="InterPro" id="IPR036291">
    <property type="entry name" value="NAD(P)-bd_dom_sf"/>
</dbReference>
<reference evidence="2" key="2">
    <citation type="journal article" date="2021" name="PeerJ">
        <title>Extensive microbial diversity within the chicken gut microbiome revealed by metagenomics and culture.</title>
        <authorList>
            <person name="Gilroy R."/>
            <person name="Ravi A."/>
            <person name="Getino M."/>
            <person name="Pursley I."/>
            <person name="Horton D.L."/>
            <person name="Alikhan N.F."/>
            <person name="Baker D."/>
            <person name="Gharbi K."/>
            <person name="Hall N."/>
            <person name="Watson M."/>
            <person name="Adriaenssens E.M."/>
            <person name="Foster-Nyarko E."/>
            <person name="Jarju S."/>
            <person name="Secka A."/>
            <person name="Antonio M."/>
            <person name="Oren A."/>
            <person name="Chaudhuri R.R."/>
            <person name="La Ragione R."/>
            <person name="Hildebrand F."/>
            <person name="Pallen M.J."/>
        </authorList>
    </citation>
    <scope>NUCLEOTIDE SEQUENCE</scope>
    <source>
        <strain evidence="2">6276</strain>
    </source>
</reference>
<proteinExistence type="predicted"/>